<dbReference type="CDD" id="cd16913">
    <property type="entry name" value="YkuD_like"/>
    <property type="match status" value="1"/>
</dbReference>
<organism evidence="9 10">
    <name type="scientific">Kribbella antiqua</name>
    <dbReference type="NCBI Taxonomy" id="2512217"/>
    <lineage>
        <taxon>Bacteria</taxon>
        <taxon>Bacillati</taxon>
        <taxon>Actinomycetota</taxon>
        <taxon>Actinomycetes</taxon>
        <taxon>Propionibacteriales</taxon>
        <taxon>Kribbellaceae</taxon>
        <taxon>Kribbella</taxon>
    </lineage>
</organism>
<evidence type="ECO:0000313" key="9">
    <source>
        <dbReference type="EMBL" id="TCO47749.1"/>
    </source>
</evidence>
<name>A0A4R2IU01_9ACTN</name>
<evidence type="ECO:0000259" key="8">
    <source>
        <dbReference type="Pfam" id="PF03734"/>
    </source>
</evidence>
<feature type="domain" description="L,D-TPase catalytic" evidence="8">
    <location>
        <begin position="198"/>
        <end position="267"/>
    </location>
</feature>
<dbReference type="InterPro" id="IPR005490">
    <property type="entry name" value="LD_TPept_cat_dom"/>
</dbReference>
<evidence type="ECO:0000256" key="3">
    <source>
        <dbReference type="ARBA" id="ARBA00022960"/>
    </source>
</evidence>
<keyword evidence="4" id="KW-0573">Peptidoglycan synthesis</keyword>
<keyword evidence="6" id="KW-0472">Membrane</keyword>
<evidence type="ECO:0000256" key="6">
    <source>
        <dbReference type="SAM" id="Phobius"/>
    </source>
</evidence>
<comment type="pathway">
    <text evidence="1">Cell wall biogenesis; peptidoglycan biosynthesis.</text>
</comment>
<dbReference type="InterPro" id="IPR002477">
    <property type="entry name" value="Peptidoglycan-bd-like"/>
</dbReference>
<dbReference type="SUPFAM" id="SSF47090">
    <property type="entry name" value="PGBD-like"/>
    <property type="match status" value="1"/>
</dbReference>
<keyword evidence="6" id="KW-1133">Transmembrane helix</keyword>
<dbReference type="Pfam" id="PF03734">
    <property type="entry name" value="YkuD"/>
    <property type="match status" value="1"/>
</dbReference>
<dbReference type="SUPFAM" id="SSF141523">
    <property type="entry name" value="L,D-transpeptidase catalytic domain-like"/>
    <property type="match status" value="1"/>
</dbReference>
<keyword evidence="10" id="KW-1185">Reference proteome</keyword>
<dbReference type="UniPathway" id="UPA00219"/>
<dbReference type="EMBL" id="SLWR01000005">
    <property type="protein sequence ID" value="TCO47749.1"/>
    <property type="molecule type" value="Genomic_DNA"/>
</dbReference>
<accession>A0A4R2IU01</accession>
<keyword evidence="2" id="KW-0808">Transferase</keyword>
<evidence type="ECO:0000259" key="7">
    <source>
        <dbReference type="Pfam" id="PF01471"/>
    </source>
</evidence>
<dbReference type="GO" id="GO:0008360">
    <property type="term" value="P:regulation of cell shape"/>
    <property type="evidence" value="ECO:0007669"/>
    <property type="project" value="UniProtKB-KW"/>
</dbReference>
<evidence type="ECO:0000256" key="1">
    <source>
        <dbReference type="ARBA" id="ARBA00004752"/>
    </source>
</evidence>
<keyword evidence="9" id="KW-0449">Lipoprotein</keyword>
<sequence>MNVMGVRLNLSVLVGVVPAKGEAGALGGLVNRGVNRMRILSILGLAAAVTLVGAGTALPADALTGTQAKAAQTRLNALGCTAGPVDGVIGQMTQAATVRFQSANAMIQSGSLNSTTYSRLMASTAKRCDVRKVPAGSGSGRRIVISQTQNWVWLIDSAGKVVRQGGIIDNPTYLKPGTYTSGSKCGRAGRIVRNTDGGRLYLNYFVRFAPCGIGFHQIPTYMSNGAQIHPDWLLGTNYRASHGCIRLSRSMAITLWNFTAGSTRVVVLR</sequence>
<dbReference type="InterPro" id="IPR036366">
    <property type="entry name" value="PGBDSf"/>
</dbReference>
<protein>
    <submittedName>
        <fullName evidence="9">Lipoprotein-anchoring transpeptidase ErfK/SrfK</fullName>
    </submittedName>
</protein>
<comment type="caution">
    <text evidence="9">The sequence shown here is derived from an EMBL/GenBank/DDBJ whole genome shotgun (WGS) entry which is preliminary data.</text>
</comment>
<dbReference type="InterPro" id="IPR036365">
    <property type="entry name" value="PGBD-like_sf"/>
</dbReference>
<feature type="domain" description="Peptidoglycan binding-like" evidence="7">
    <location>
        <begin position="65"/>
        <end position="120"/>
    </location>
</feature>
<keyword evidence="5" id="KW-0961">Cell wall biogenesis/degradation</keyword>
<feature type="transmembrane region" description="Helical" evidence="6">
    <location>
        <begin position="39"/>
        <end position="60"/>
    </location>
</feature>
<dbReference type="Proteomes" id="UP000295573">
    <property type="component" value="Unassembled WGS sequence"/>
</dbReference>
<dbReference type="GO" id="GO:0071555">
    <property type="term" value="P:cell wall organization"/>
    <property type="evidence" value="ECO:0007669"/>
    <property type="project" value="UniProtKB-KW"/>
</dbReference>
<dbReference type="Pfam" id="PF01471">
    <property type="entry name" value="PG_binding_1"/>
    <property type="match status" value="1"/>
</dbReference>
<evidence type="ECO:0000256" key="5">
    <source>
        <dbReference type="ARBA" id="ARBA00023316"/>
    </source>
</evidence>
<evidence type="ECO:0000313" key="10">
    <source>
        <dbReference type="Proteomes" id="UP000295573"/>
    </source>
</evidence>
<keyword evidence="6" id="KW-0812">Transmembrane</keyword>
<reference evidence="9 10" key="1">
    <citation type="journal article" date="2015" name="Stand. Genomic Sci.">
        <title>Genomic Encyclopedia of Bacterial and Archaeal Type Strains, Phase III: the genomes of soil and plant-associated and newly described type strains.</title>
        <authorList>
            <person name="Whitman W.B."/>
            <person name="Woyke T."/>
            <person name="Klenk H.P."/>
            <person name="Zhou Y."/>
            <person name="Lilburn T.G."/>
            <person name="Beck B.J."/>
            <person name="De Vos P."/>
            <person name="Vandamme P."/>
            <person name="Eisen J.A."/>
            <person name="Garrity G."/>
            <person name="Hugenholtz P."/>
            <person name="Kyrpides N.C."/>
        </authorList>
    </citation>
    <scope>NUCLEOTIDE SEQUENCE [LARGE SCALE GENOMIC DNA]</scope>
    <source>
        <strain evidence="9 10">VKM Ac-2541</strain>
    </source>
</reference>
<dbReference type="InterPro" id="IPR038063">
    <property type="entry name" value="Transpep_catalytic_dom"/>
</dbReference>
<evidence type="ECO:0000256" key="2">
    <source>
        <dbReference type="ARBA" id="ARBA00022679"/>
    </source>
</evidence>
<dbReference type="AlphaFoldDB" id="A0A4R2IU01"/>
<proteinExistence type="predicted"/>
<keyword evidence="3" id="KW-0133">Cell shape</keyword>
<evidence type="ECO:0000256" key="4">
    <source>
        <dbReference type="ARBA" id="ARBA00022984"/>
    </source>
</evidence>
<dbReference type="Gene3D" id="2.40.440.10">
    <property type="entry name" value="L,D-transpeptidase catalytic domain-like"/>
    <property type="match status" value="1"/>
</dbReference>
<dbReference type="GO" id="GO:0009252">
    <property type="term" value="P:peptidoglycan biosynthetic process"/>
    <property type="evidence" value="ECO:0007669"/>
    <property type="project" value="UniProtKB-UniPathway"/>
</dbReference>
<dbReference type="Gene3D" id="1.10.101.10">
    <property type="entry name" value="PGBD-like superfamily/PGBD"/>
    <property type="match status" value="1"/>
</dbReference>
<gene>
    <name evidence="9" type="ORF">EV646_105305</name>
</gene>
<dbReference type="GO" id="GO:0016740">
    <property type="term" value="F:transferase activity"/>
    <property type="evidence" value="ECO:0007669"/>
    <property type="project" value="UniProtKB-KW"/>
</dbReference>